<dbReference type="Proteomes" id="UP000053095">
    <property type="component" value="Unassembled WGS sequence"/>
</dbReference>
<dbReference type="InterPro" id="IPR000210">
    <property type="entry name" value="BTB/POZ_dom"/>
</dbReference>
<keyword evidence="3" id="KW-1185">Reference proteome</keyword>
<dbReference type="SUPFAM" id="SSF54695">
    <property type="entry name" value="POZ domain"/>
    <property type="match status" value="1"/>
</dbReference>
<dbReference type="InterPro" id="IPR011333">
    <property type="entry name" value="SKP1/BTB/POZ_sf"/>
</dbReference>
<dbReference type="Gene3D" id="3.30.710.10">
    <property type="entry name" value="Potassium Channel Kv1.1, Chain A"/>
    <property type="match status" value="1"/>
</dbReference>
<dbReference type="PROSITE" id="PS50097">
    <property type="entry name" value="BTB"/>
    <property type="match status" value="1"/>
</dbReference>
<comment type="caution">
    <text evidence="2">The sequence shown here is derived from an EMBL/GenBank/DDBJ whole genome shotgun (WGS) entry which is preliminary data.</text>
</comment>
<reference evidence="3" key="1">
    <citation type="journal article" date="2015" name="Genome Announc.">
        <title>Draft genome sequence of Talaromyces cellulolyticus strain Y-94, a source of lignocellulosic biomass-degrading enzymes.</title>
        <authorList>
            <person name="Fujii T."/>
            <person name="Koike H."/>
            <person name="Sawayama S."/>
            <person name="Yano S."/>
            <person name="Inoue H."/>
        </authorList>
    </citation>
    <scope>NUCLEOTIDE SEQUENCE [LARGE SCALE GENOMIC DNA]</scope>
    <source>
        <strain evidence="3">Y-94</strain>
    </source>
</reference>
<dbReference type="AlphaFoldDB" id="A0A6V8HK03"/>
<dbReference type="PANTHER" id="PTHR47843:SF2">
    <property type="entry name" value="BTB DOMAIN-CONTAINING PROTEIN"/>
    <property type="match status" value="1"/>
</dbReference>
<proteinExistence type="predicted"/>
<dbReference type="EMBL" id="DF933829">
    <property type="protein sequence ID" value="GAM38594.1"/>
    <property type="molecule type" value="Genomic_DNA"/>
</dbReference>
<name>A0A6V8HK03_TALPI</name>
<accession>A0A6V8HK03</accession>
<protein>
    <recommendedName>
        <fullName evidence="1">BTB domain-containing protein</fullName>
    </recommendedName>
</protein>
<evidence type="ECO:0000259" key="1">
    <source>
        <dbReference type="PROSITE" id="PS50097"/>
    </source>
</evidence>
<organism evidence="2 3">
    <name type="scientific">Talaromyces pinophilus</name>
    <name type="common">Penicillium pinophilum</name>
    <dbReference type="NCBI Taxonomy" id="128442"/>
    <lineage>
        <taxon>Eukaryota</taxon>
        <taxon>Fungi</taxon>
        <taxon>Dikarya</taxon>
        <taxon>Ascomycota</taxon>
        <taxon>Pezizomycotina</taxon>
        <taxon>Eurotiomycetes</taxon>
        <taxon>Eurotiomycetidae</taxon>
        <taxon>Eurotiales</taxon>
        <taxon>Trichocomaceae</taxon>
        <taxon>Talaromyces</taxon>
        <taxon>Talaromyces sect. Talaromyces</taxon>
    </lineage>
</organism>
<dbReference type="PANTHER" id="PTHR47843">
    <property type="entry name" value="BTB DOMAIN-CONTAINING PROTEIN-RELATED"/>
    <property type="match status" value="1"/>
</dbReference>
<dbReference type="Pfam" id="PF00651">
    <property type="entry name" value="BTB"/>
    <property type="match status" value="1"/>
</dbReference>
<evidence type="ECO:0000313" key="3">
    <source>
        <dbReference type="Proteomes" id="UP000053095"/>
    </source>
</evidence>
<feature type="domain" description="BTB" evidence="1">
    <location>
        <begin position="11"/>
        <end position="81"/>
    </location>
</feature>
<sequence>MVNYEKIVRSSHFTFLIGEDKTPLSIHAAVLEKLSAPLHALFSNGYMKESQAKVATLDDVDVETFAAFSEFAYTNNYKTPARKCAAEKPPRSIVPKPYRISKRSWTCRPKVQTARKYCNKALYPSGTGQKDFDAFHFEDIGESFRSRKFGSKAVKSNPNLNLLLHAKLYVFSTKYLIEPLRQNCPVTIHEDLLHLGCAKASHLVLALLEYVYSNTGRTEPTGESLLRDLVIHYVASKMPILSKHEDFFAVLDPSAEMGSDLAKEMVK</sequence>
<evidence type="ECO:0000313" key="2">
    <source>
        <dbReference type="EMBL" id="GAM38594.1"/>
    </source>
</evidence>
<gene>
    <name evidence="2" type="ORF">TCE0_033r09439</name>
</gene>